<dbReference type="EMBL" id="AP026866">
    <property type="protein sequence ID" value="BDS06388.1"/>
    <property type="molecule type" value="Genomic_DNA"/>
</dbReference>
<organism evidence="3">
    <name type="scientific">Oceaniferula spumae</name>
    <dbReference type="NCBI Taxonomy" id="2979115"/>
    <lineage>
        <taxon>Bacteria</taxon>
        <taxon>Pseudomonadati</taxon>
        <taxon>Verrucomicrobiota</taxon>
        <taxon>Verrucomicrobiia</taxon>
        <taxon>Verrucomicrobiales</taxon>
        <taxon>Verrucomicrobiaceae</taxon>
        <taxon>Oceaniferula</taxon>
    </lineage>
</organism>
<dbReference type="KEGG" id="osu:NT6N_14280"/>
<accession>A0AAT9FK98</accession>
<gene>
    <name evidence="3" type="ORF">NT6N_14280</name>
</gene>
<dbReference type="Pfam" id="PF12450">
    <property type="entry name" value="vWF_A"/>
    <property type="match status" value="1"/>
</dbReference>
<feature type="region of interest" description="Disordered" evidence="1">
    <location>
        <begin position="145"/>
        <end position="165"/>
    </location>
</feature>
<proteinExistence type="predicted"/>
<evidence type="ECO:0000256" key="1">
    <source>
        <dbReference type="SAM" id="MobiDB-lite"/>
    </source>
</evidence>
<feature type="domain" description="Uncharacterised protein YfbK N-terminal" evidence="2">
    <location>
        <begin position="217"/>
        <end position="290"/>
    </location>
</feature>
<dbReference type="AlphaFoldDB" id="A0AAT9FK98"/>
<evidence type="ECO:0000313" key="3">
    <source>
        <dbReference type="EMBL" id="BDS06388.1"/>
    </source>
</evidence>
<name>A0AAT9FK98_9BACT</name>
<reference evidence="3" key="1">
    <citation type="submission" date="2024-07" db="EMBL/GenBank/DDBJ databases">
        <title>Complete genome sequence of Verrucomicrobiaceae bacterium NT6N.</title>
        <authorList>
            <person name="Huang C."/>
            <person name="Takami H."/>
            <person name="Hamasaki K."/>
        </authorList>
    </citation>
    <scope>NUCLEOTIDE SEQUENCE</scope>
    <source>
        <strain evidence="3">NT6N</strain>
    </source>
</reference>
<dbReference type="InterPro" id="IPR022156">
    <property type="entry name" value="Uncharacterised_YfbK_N"/>
</dbReference>
<evidence type="ECO:0000259" key="2">
    <source>
        <dbReference type="Pfam" id="PF12450"/>
    </source>
</evidence>
<sequence>MKIDVNDPRITAFALGELTGADATEIARAMRTDPRIRSAVDEVRDTASLLHDTLGGGKTHLLTADQRAAVRSAGEGPKITDIASAKVPFWKQPAVAGIGVAAAVALGIFLTNRPSGDASSSAVTDNQAWDWSQVDLENLTSPSVVNHGDPSIPTPNVTNDEVASHDSARSVAAAISEDTLSFRKELEKRIKIQDLSSPVKLPELVDKGWENIASTSSNTFQVPLTSGAVSWPLLVRYINERNELPPKNAVRIEELVNHFDYKTPSQLKGDGLVADVEICHTPWNPSTMLLAVHVAATSEAGPSPSASLAFDSDHVKRVRLLGYAGKISPAGDATAALRRVSKSHGNYVIYEVELNPTAAESDAGADAIVTLQLGNKPSQSTTLGESQVSSWLNASPDFRFASTVAATGMLIADTSTPGELSDVRLRSLISVIETKDAGSLPVERSRALEVLKKATGLVSKPHIPKG</sequence>
<protein>
    <recommendedName>
        <fullName evidence="2">Uncharacterized protein YfbK N-terminal domain-containing protein</fullName>
    </recommendedName>
</protein>